<dbReference type="InterPro" id="IPR000073">
    <property type="entry name" value="AB_hydrolase_1"/>
</dbReference>
<dbReference type="GO" id="GO:0055088">
    <property type="term" value="P:lipid homeostasis"/>
    <property type="evidence" value="ECO:0007669"/>
    <property type="project" value="TreeGrafter"/>
</dbReference>
<keyword evidence="4" id="KW-1185">Reference proteome</keyword>
<reference evidence="3 4" key="1">
    <citation type="submission" date="2020-08" db="EMBL/GenBank/DDBJ databases">
        <title>Plant Genome Project.</title>
        <authorList>
            <person name="Zhang R.-G."/>
        </authorList>
    </citation>
    <scope>NUCLEOTIDE SEQUENCE [LARGE SCALE GENOMIC DNA]</scope>
    <source>
        <strain evidence="3">WSP0</strain>
        <tissue evidence="3">Leaf</tissue>
    </source>
</reference>
<name>A0AAV6JQU5_9ERIC</name>
<dbReference type="Pfam" id="PF00561">
    <property type="entry name" value="Abhydrolase_1"/>
    <property type="match status" value="1"/>
</dbReference>
<dbReference type="PANTHER" id="PTHR42886">
    <property type="entry name" value="RE40534P-RELATED"/>
    <property type="match status" value="1"/>
</dbReference>
<dbReference type="GO" id="GO:0006654">
    <property type="term" value="P:phosphatidic acid biosynthetic process"/>
    <property type="evidence" value="ECO:0007669"/>
    <property type="project" value="TreeGrafter"/>
</dbReference>
<dbReference type="AlphaFoldDB" id="A0AAV6JQU5"/>
<sequence length="464" mass="51855">MSFRLPHRHRWSNLLATMSEELSAAATAAAAAAASAATTSTSTVVTKTSSKSLWPNVLRWIPTSTDHIIASEKRLLSIVKTPYKQENVNIGSGPPGSKVRWFRSTSDDARFINTVTFDSKEDSPTLVMIHGYGASQGFFFRNFDALSKHFRVIAIDQLGWGGSSRPDFTCKSTEVHAMILWHAHLLKYVHSIPMCYWNICMRKTLLWKILTCGATYNAETEAWFIDSFEAWRRSKNLSNFVLLGHSFGGYVAAKYALKHPEHIKHLILVGSAGFTSEEDSKSERIVRFAATWKGAVIKHLWESNFTPQKLIRGFGPFGPNMVRKYTTARFGAYSTGQVLTAEESGLLTDYVYHTLAAKASGELCLKYIFAFGAFARVPLLKSASEWKVPTTFIYGHDDWMSYEGAQEARKYMKVPCEIIRVPQGGHFAFIDNPAGFHDAVLYGCRGFLPREQDSDSLPEGLISA</sequence>
<feature type="domain" description="AB hydrolase-1" evidence="2">
    <location>
        <begin position="124"/>
        <end position="287"/>
    </location>
</feature>
<dbReference type="PANTHER" id="PTHR42886:SF29">
    <property type="entry name" value="PUMMELIG, ISOFORM A"/>
    <property type="match status" value="1"/>
</dbReference>
<gene>
    <name evidence="3" type="ORF">RHGRI_015994</name>
</gene>
<dbReference type="Proteomes" id="UP000823749">
    <property type="component" value="Chromosome 6"/>
</dbReference>
<evidence type="ECO:0000313" key="3">
    <source>
        <dbReference type="EMBL" id="KAG5543097.1"/>
    </source>
</evidence>
<dbReference type="GO" id="GO:0004623">
    <property type="term" value="F:phospholipase A2 activity"/>
    <property type="evidence" value="ECO:0007669"/>
    <property type="project" value="TreeGrafter"/>
</dbReference>
<comment type="similarity">
    <text evidence="1">Belongs to the peptidase S33 family. ABHD4/ABHD5 subfamily.</text>
</comment>
<dbReference type="EMBL" id="JACTNZ010000006">
    <property type="protein sequence ID" value="KAG5543097.1"/>
    <property type="molecule type" value="Genomic_DNA"/>
</dbReference>
<evidence type="ECO:0000259" key="2">
    <source>
        <dbReference type="Pfam" id="PF00561"/>
    </source>
</evidence>
<dbReference type="InterPro" id="IPR029058">
    <property type="entry name" value="AB_hydrolase_fold"/>
</dbReference>
<accession>A0AAV6JQU5</accession>
<evidence type="ECO:0000256" key="1">
    <source>
        <dbReference type="ARBA" id="ARBA00038097"/>
    </source>
</evidence>
<comment type="caution">
    <text evidence="3">The sequence shown here is derived from an EMBL/GenBank/DDBJ whole genome shotgun (WGS) entry which is preliminary data.</text>
</comment>
<organism evidence="3 4">
    <name type="scientific">Rhododendron griersonianum</name>
    <dbReference type="NCBI Taxonomy" id="479676"/>
    <lineage>
        <taxon>Eukaryota</taxon>
        <taxon>Viridiplantae</taxon>
        <taxon>Streptophyta</taxon>
        <taxon>Embryophyta</taxon>
        <taxon>Tracheophyta</taxon>
        <taxon>Spermatophyta</taxon>
        <taxon>Magnoliopsida</taxon>
        <taxon>eudicotyledons</taxon>
        <taxon>Gunneridae</taxon>
        <taxon>Pentapetalae</taxon>
        <taxon>asterids</taxon>
        <taxon>Ericales</taxon>
        <taxon>Ericaceae</taxon>
        <taxon>Ericoideae</taxon>
        <taxon>Rhodoreae</taxon>
        <taxon>Rhododendron</taxon>
    </lineage>
</organism>
<evidence type="ECO:0000313" key="4">
    <source>
        <dbReference type="Proteomes" id="UP000823749"/>
    </source>
</evidence>
<dbReference type="GO" id="GO:0042171">
    <property type="term" value="F:lysophosphatidic acid acyltransferase activity"/>
    <property type="evidence" value="ECO:0007669"/>
    <property type="project" value="TreeGrafter"/>
</dbReference>
<dbReference type="Gene3D" id="3.40.50.1820">
    <property type="entry name" value="alpha/beta hydrolase"/>
    <property type="match status" value="1"/>
</dbReference>
<protein>
    <recommendedName>
        <fullName evidence="2">AB hydrolase-1 domain-containing protein</fullName>
    </recommendedName>
</protein>
<proteinExistence type="inferred from homology"/>
<dbReference type="SUPFAM" id="SSF53474">
    <property type="entry name" value="alpha/beta-Hydrolases"/>
    <property type="match status" value="1"/>
</dbReference>